<dbReference type="PROSITE" id="PS50016">
    <property type="entry name" value="ZF_PHD_2"/>
    <property type="match status" value="1"/>
</dbReference>
<dbReference type="InterPro" id="IPR001965">
    <property type="entry name" value="Znf_PHD"/>
</dbReference>
<reference evidence="6 7" key="1">
    <citation type="submission" date="2016-05" db="EMBL/GenBank/DDBJ databases">
        <title>Genome sequencing reveals origins of a unique bacterial endosymbiosis in the earliest lineages of terrestrial Fungi.</title>
        <authorList>
            <consortium name="DOE Joint Genome Institute"/>
            <person name="Uehling J."/>
            <person name="Gryganskyi A."/>
            <person name="Hameed K."/>
            <person name="Tschaplinski T."/>
            <person name="Misztal P."/>
            <person name="Wu S."/>
            <person name="Desiro A."/>
            <person name="Vande Pol N."/>
            <person name="Du Z.-Y."/>
            <person name="Zienkiewicz A."/>
            <person name="Zienkiewicz K."/>
            <person name="Morin E."/>
            <person name="Tisserant E."/>
            <person name="Splivallo R."/>
            <person name="Hainaut M."/>
            <person name="Henrissat B."/>
            <person name="Ohm R."/>
            <person name="Kuo A."/>
            <person name="Yan J."/>
            <person name="Lipzen A."/>
            <person name="Nolan M."/>
            <person name="Labutti K."/>
            <person name="Barry K."/>
            <person name="Goldstein A."/>
            <person name="Labbe J."/>
            <person name="Schadt C."/>
            <person name="Tuskan G."/>
            <person name="Grigoriev I."/>
            <person name="Martin F."/>
            <person name="Vilgalys R."/>
            <person name="Bonito G."/>
        </authorList>
    </citation>
    <scope>NUCLEOTIDE SEQUENCE [LARGE SCALE GENOMIC DNA]</scope>
    <source>
        <strain evidence="6 7">AG-77</strain>
    </source>
</reference>
<dbReference type="InterPro" id="IPR019787">
    <property type="entry name" value="Znf_PHD-finger"/>
</dbReference>
<dbReference type="EMBL" id="KV442109">
    <property type="protein sequence ID" value="OAQ23776.1"/>
    <property type="molecule type" value="Genomic_DNA"/>
</dbReference>
<dbReference type="Proteomes" id="UP000078512">
    <property type="component" value="Unassembled WGS sequence"/>
</dbReference>
<dbReference type="PANTHER" id="PTHR47636">
    <property type="entry name" value="TRANSCRIPTIONAL REGULATORY PROTEIN RCO1"/>
    <property type="match status" value="1"/>
</dbReference>
<dbReference type="InterPro" id="IPR052819">
    <property type="entry name" value="Chromatin_regulatory_protein"/>
</dbReference>
<accession>A0A197JGZ9</accession>
<dbReference type="InterPro" id="IPR013083">
    <property type="entry name" value="Znf_RING/FYVE/PHD"/>
</dbReference>
<dbReference type="InterPro" id="IPR011011">
    <property type="entry name" value="Znf_FYVE_PHD"/>
</dbReference>
<dbReference type="STRING" id="1314771.A0A197JGZ9"/>
<dbReference type="SUPFAM" id="SSF57903">
    <property type="entry name" value="FYVE/PHD zinc finger"/>
    <property type="match status" value="1"/>
</dbReference>
<feature type="domain" description="PHD-type" evidence="5">
    <location>
        <begin position="2"/>
        <end position="50"/>
    </location>
</feature>
<keyword evidence="2 4" id="KW-0863">Zinc-finger</keyword>
<evidence type="ECO:0000313" key="6">
    <source>
        <dbReference type="EMBL" id="OAQ23776.1"/>
    </source>
</evidence>
<dbReference type="SMART" id="SM00249">
    <property type="entry name" value="PHD"/>
    <property type="match status" value="1"/>
</dbReference>
<evidence type="ECO:0000256" key="1">
    <source>
        <dbReference type="ARBA" id="ARBA00022723"/>
    </source>
</evidence>
<dbReference type="PROSITE" id="PS01359">
    <property type="entry name" value="ZF_PHD_1"/>
    <property type="match status" value="1"/>
</dbReference>
<feature type="non-terminal residue" evidence="6">
    <location>
        <position position="1"/>
    </location>
</feature>
<dbReference type="OrthoDB" id="5876363at2759"/>
<evidence type="ECO:0000259" key="5">
    <source>
        <dbReference type="PROSITE" id="PS50016"/>
    </source>
</evidence>
<dbReference type="GO" id="GO:0006357">
    <property type="term" value="P:regulation of transcription by RNA polymerase II"/>
    <property type="evidence" value="ECO:0007669"/>
    <property type="project" value="TreeGrafter"/>
</dbReference>
<name>A0A197JGZ9_9FUNG</name>
<evidence type="ECO:0000256" key="4">
    <source>
        <dbReference type="PROSITE-ProRule" id="PRU00146"/>
    </source>
</evidence>
<dbReference type="InterPro" id="IPR019786">
    <property type="entry name" value="Zinc_finger_PHD-type_CS"/>
</dbReference>
<feature type="non-terminal residue" evidence="6">
    <location>
        <position position="89"/>
    </location>
</feature>
<organism evidence="6 7">
    <name type="scientific">Linnemannia elongata AG-77</name>
    <dbReference type="NCBI Taxonomy" id="1314771"/>
    <lineage>
        <taxon>Eukaryota</taxon>
        <taxon>Fungi</taxon>
        <taxon>Fungi incertae sedis</taxon>
        <taxon>Mucoromycota</taxon>
        <taxon>Mortierellomycotina</taxon>
        <taxon>Mortierellomycetes</taxon>
        <taxon>Mortierellales</taxon>
        <taxon>Mortierellaceae</taxon>
        <taxon>Linnemannia</taxon>
    </lineage>
</organism>
<sequence>NNDNCESCRGLGRFICCESCPKAFHFSCCQPPVDPENLPEEWHCTECSFKADPFKPSPPGLFQLLLDNINRSDPVVFELPHEIRSCFRG</sequence>
<dbReference type="GO" id="GO:0032221">
    <property type="term" value="C:Rpd3S complex"/>
    <property type="evidence" value="ECO:0007669"/>
    <property type="project" value="TreeGrafter"/>
</dbReference>
<evidence type="ECO:0000256" key="3">
    <source>
        <dbReference type="ARBA" id="ARBA00022833"/>
    </source>
</evidence>
<keyword evidence="7" id="KW-1185">Reference proteome</keyword>
<dbReference type="Pfam" id="PF00628">
    <property type="entry name" value="PHD"/>
    <property type="match status" value="1"/>
</dbReference>
<dbReference type="AlphaFoldDB" id="A0A197JGZ9"/>
<dbReference type="PANTHER" id="PTHR47636:SF1">
    <property type="entry name" value="TRANSCRIPTIONAL REGULATORY PROTEIN RCO1"/>
    <property type="match status" value="1"/>
</dbReference>
<evidence type="ECO:0000313" key="7">
    <source>
        <dbReference type="Proteomes" id="UP000078512"/>
    </source>
</evidence>
<gene>
    <name evidence="6" type="ORF">K457DRAFT_40590</name>
</gene>
<protein>
    <recommendedName>
        <fullName evidence="5">PHD-type domain-containing protein</fullName>
    </recommendedName>
</protein>
<dbReference type="Gene3D" id="3.30.40.10">
    <property type="entry name" value="Zinc/RING finger domain, C3HC4 (zinc finger)"/>
    <property type="match status" value="1"/>
</dbReference>
<proteinExistence type="predicted"/>
<evidence type="ECO:0000256" key="2">
    <source>
        <dbReference type="ARBA" id="ARBA00022771"/>
    </source>
</evidence>
<keyword evidence="3" id="KW-0862">Zinc</keyword>
<keyword evidence="1" id="KW-0479">Metal-binding</keyword>
<dbReference type="GO" id="GO:0008270">
    <property type="term" value="F:zinc ion binding"/>
    <property type="evidence" value="ECO:0007669"/>
    <property type="project" value="UniProtKB-KW"/>
</dbReference>